<reference evidence="1 2" key="1">
    <citation type="journal article" date="2018" name="PLoS Genet.">
        <title>Population sequencing reveals clonal diversity and ancestral inbreeding in the grapevine cultivar Chardonnay.</title>
        <authorList>
            <person name="Roach M.J."/>
            <person name="Johnson D.L."/>
            <person name="Bohlmann J."/>
            <person name="van Vuuren H.J."/>
            <person name="Jones S.J."/>
            <person name="Pretorius I.S."/>
            <person name="Schmidt S.A."/>
            <person name="Borneman A.R."/>
        </authorList>
    </citation>
    <scope>NUCLEOTIDE SEQUENCE [LARGE SCALE GENOMIC DNA]</scope>
    <source>
        <strain evidence="2">cv. Chardonnay</strain>
        <tissue evidence="1">Leaf</tissue>
    </source>
</reference>
<evidence type="ECO:0000313" key="2">
    <source>
        <dbReference type="Proteomes" id="UP000288805"/>
    </source>
</evidence>
<evidence type="ECO:0008006" key="3">
    <source>
        <dbReference type="Google" id="ProtNLM"/>
    </source>
</evidence>
<proteinExistence type="predicted"/>
<accession>A0A438DM63</accession>
<dbReference type="AlphaFoldDB" id="A0A438DM63"/>
<dbReference type="PANTHER" id="PTHR36617">
    <property type="entry name" value="PROTEIN, PUTATIVE-RELATED"/>
    <property type="match status" value="1"/>
</dbReference>
<evidence type="ECO:0000313" key="1">
    <source>
        <dbReference type="EMBL" id="RVW36541.1"/>
    </source>
</evidence>
<sequence>MRRRLALWKRQYLSKGGRITLIKSTLASIPSIKCPSLECLRRLVEEGDRGEAWVGGCGWKSKEGGRGTKIMFWTDHWCGNVALSQAFPQIFALAVCSNESVNEVWDPRLGQGGWNLRLARDSNDWELVLIEDLLFLLRDIRVTLEEDSMLWKGGDCDSFRIRVAYNLLAALTLSSFREKYLGGQVVKALWEIAFALFGIQWMFPEKVKEALFCWQGPFVAVKNSFVCSLWSWAKLYKGEESSSLLGFLEWVAVP</sequence>
<dbReference type="EMBL" id="QGNW01001568">
    <property type="protein sequence ID" value="RVW36541.1"/>
    <property type="molecule type" value="Genomic_DNA"/>
</dbReference>
<protein>
    <recommendedName>
        <fullName evidence="3">Reverse transcriptase zinc-binding domain-containing protein</fullName>
    </recommendedName>
</protein>
<organism evidence="1 2">
    <name type="scientific">Vitis vinifera</name>
    <name type="common">Grape</name>
    <dbReference type="NCBI Taxonomy" id="29760"/>
    <lineage>
        <taxon>Eukaryota</taxon>
        <taxon>Viridiplantae</taxon>
        <taxon>Streptophyta</taxon>
        <taxon>Embryophyta</taxon>
        <taxon>Tracheophyta</taxon>
        <taxon>Spermatophyta</taxon>
        <taxon>Magnoliopsida</taxon>
        <taxon>eudicotyledons</taxon>
        <taxon>Gunneridae</taxon>
        <taxon>Pentapetalae</taxon>
        <taxon>rosids</taxon>
        <taxon>Vitales</taxon>
        <taxon>Vitaceae</taxon>
        <taxon>Viteae</taxon>
        <taxon>Vitis</taxon>
    </lineage>
</organism>
<comment type="caution">
    <text evidence="1">The sequence shown here is derived from an EMBL/GenBank/DDBJ whole genome shotgun (WGS) entry which is preliminary data.</text>
</comment>
<name>A0A438DM63_VITVI</name>
<dbReference type="Proteomes" id="UP000288805">
    <property type="component" value="Unassembled WGS sequence"/>
</dbReference>
<gene>
    <name evidence="1" type="ORF">CK203_072859</name>
</gene>
<dbReference type="PANTHER" id="PTHR36617:SF16">
    <property type="entry name" value="OS04G0516500 PROTEIN"/>
    <property type="match status" value="1"/>
</dbReference>